<reference evidence="3 5" key="1">
    <citation type="journal article" date="2013" name="Genome Biol.">
        <title>Draft genome of the mountain pine beetle, Dendroctonus ponderosae Hopkins, a major forest pest.</title>
        <authorList>
            <person name="Keeling C.I."/>
            <person name="Yuen M.M."/>
            <person name="Liao N.Y."/>
            <person name="Docking T.R."/>
            <person name="Chan S.K."/>
            <person name="Taylor G.A."/>
            <person name="Palmquist D.L."/>
            <person name="Jackman S.D."/>
            <person name="Nguyen A."/>
            <person name="Li M."/>
            <person name="Henderson H."/>
            <person name="Janes J.K."/>
            <person name="Zhao Y."/>
            <person name="Pandoh P."/>
            <person name="Moore R."/>
            <person name="Sperling F.A."/>
            <person name="Huber D.P."/>
            <person name="Birol I."/>
            <person name="Jones S.J."/>
            <person name="Bohlmann J."/>
        </authorList>
    </citation>
    <scope>NUCLEOTIDE SEQUENCE</scope>
</reference>
<feature type="domain" description="EGF-like" evidence="2">
    <location>
        <begin position="454"/>
        <end position="497"/>
    </location>
</feature>
<evidence type="ECO:0000313" key="3">
    <source>
        <dbReference type="EMBL" id="ENN77638.1"/>
    </source>
</evidence>
<reference evidence="4" key="2">
    <citation type="submission" date="2024-08" db="UniProtKB">
        <authorList>
            <consortium name="EnsemblMetazoa"/>
        </authorList>
    </citation>
    <scope>IDENTIFICATION</scope>
</reference>
<dbReference type="PANTHER" id="PTHR39069:SF8">
    <property type="entry name" value="FI17111P1"/>
    <property type="match status" value="1"/>
</dbReference>
<keyword evidence="5" id="KW-1185">Reference proteome</keyword>
<dbReference type="EMBL" id="KB740941">
    <property type="protein sequence ID" value="ENN77638.1"/>
    <property type="molecule type" value="Genomic_DNA"/>
</dbReference>
<feature type="domain" description="EGF-like" evidence="2">
    <location>
        <begin position="103"/>
        <end position="152"/>
    </location>
</feature>
<protein>
    <recommendedName>
        <fullName evidence="2">EGF-like domain-containing protein</fullName>
    </recommendedName>
</protein>
<dbReference type="PANTHER" id="PTHR39069">
    <property type="entry name" value="ECDYSONE-INDUCIBLE GENE E1, ISOFORM A"/>
    <property type="match status" value="1"/>
</dbReference>
<name>N6TIJ0_DENPD</name>
<dbReference type="InterPro" id="IPR000742">
    <property type="entry name" value="EGF"/>
</dbReference>
<dbReference type="Pfam" id="PF01683">
    <property type="entry name" value="EB"/>
    <property type="match status" value="2"/>
</dbReference>
<dbReference type="AlphaFoldDB" id="N6TIJ0"/>
<dbReference type="EnsemblMetazoa" id="XM_019903616.1">
    <property type="protein sequence ID" value="XP_019759175.1"/>
    <property type="gene ID" value="LOC109537068"/>
</dbReference>
<feature type="domain" description="EGF-like" evidence="2">
    <location>
        <begin position="410"/>
        <end position="445"/>
    </location>
</feature>
<dbReference type="SMART" id="SM00181">
    <property type="entry name" value="EGF"/>
    <property type="match status" value="6"/>
</dbReference>
<dbReference type="InterPro" id="IPR006149">
    <property type="entry name" value="EB_dom"/>
</dbReference>
<feature type="domain" description="EGF-like" evidence="2">
    <location>
        <begin position="224"/>
        <end position="266"/>
    </location>
</feature>
<dbReference type="Proteomes" id="UP000019118">
    <property type="component" value="Unassembled WGS sequence"/>
</dbReference>
<dbReference type="HOGENOM" id="CLU_436953_0_0_1"/>
<keyword evidence="1" id="KW-0732">Signal</keyword>
<feature type="non-terminal residue" evidence="3">
    <location>
        <position position="1"/>
    </location>
</feature>
<sequence>MWKPIALIFLFAAVSEFCVALNENCVNNSDCVPQEKSVCKNEICTCDSLWYYLDEQGKCVKYATEYGDICYESKQCADFLGHHAQCVNNVCSCESGFRWYKGQCVKYAKKNEPCDSTDTICMDLDNPLALTCGNSSICECSDGFYDRADGCRLKAVVNETCAIFNDCFPKTSLFEDKTITSHCELGVCVADPGQVITELNNTKNNVDLVLDQLQSEDFDIFDDVCLEGNLTAFTEEQCNNCPKTLFFKNSECICRQGFFLHEGKCIAELGMPDITRTNFNVSDCPIRPGSYSNGACYCRSYWFQDGTNRECTKTTLQYTDNCMTNEWCKAMGNYAYCDSATQKCVCSSQAVFNETSFYCNLKEDADWTGLCLSDSECALYETCVDEHCQCTEGFYRPSEESLCLPKIGSSCEVRNCSHINHAECSEDDECRCESLDYATDGLRCEKYSTALYEECVFKEQCSNLPHASCLLDDSAPENSTSRCLCADDYVDKEQTCYLRKYPGSLCTTKMDCTIILGDSFECRNMLCQCPIGSSLNQDVCIKSAAASSSLNIHTLALVGLFVLLRH</sequence>
<feature type="signal peptide" evidence="1">
    <location>
        <begin position="1"/>
        <end position="20"/>
    </location>
</feature>
<evidence type="ECO:0000313" key="5">
    <source>
        <dbReference type="Proteomes" id="UP000019118"/>
    </source>
</evidence>
<organism evidence="3">
    <name type="scientific">Dendroctonus ponderosae</name>
    <name type="common">Mountain pine beetle</name>
    <dbReference type="NCBI Taxonomy" id="77166"/>
    <lineage>
        <taxon>Eukaryota</taxon>
        <taxon>Metazoa</taxon>
        <taxon>Ecdysozoa</taxon>
        <taxon>Arthropoda</taxon>
        <taxon>Hexapoda</taxon>
        <taxon>Insecta</taxon>
        <taxon>Pterygota</taxon>
        <taxon>Neoptera</taxon>
        <taxon>Endopterygota</taxon>
        <taxon>Coleoptera</taxon>
        <taxon>Polyphaga</taxon>
        <taxon>Cucujiformia</taxon>
        <taxon>Curculionidae</taxon>
        <taxon>Scolytinae</taxon>
        <taxon>Dendroctonus</taxon>
    </lineage>
</organism>
<feature type="chain" id="PRO_5010971769" description="EGF-like domain-containing protein" evidence="1">
    <location>
        <begin position="21"/>
        <end position="566"/>
    </location>
</feature>
<dbReference type="OMA" id="QCLNSIC"/>
<feature type="domain" description="EGF-like" evidence="2">
    <location>
        <begin position="370"/>
        <end position="404"/>
    </location>
</feature>
<dbReference type="KEGG" id="dpa:109537068"/>
<proteinExistence type="predicted"/>
<gene>
    <name evidence="4" type="primary">109537068</name>
    <name evidence="3" type="ORF">YQE_05932</name>
</gene>
<evidence type="ECO:0000313" key="4">
    <source>
        <dbReference type="EnsemblMetazoa" id="XP_019759175.1"/>
    </source>
</evidence>
<evidence type="ECO:0000259" key="2">
    <source>
        <dbReference type="SMART" id="SM00181"/>
    </source>
</evidence>
<evidence type="ECO:0000256" key="1">
    <source>
        <dbReference type="SAM" id="SignalP"/>
    </source>
</evidence>
<feature type="domain" description="EGF-like" evidence="2">
    <location>
        <begin position="17"/>
        <end position="60"/>
    </location>
</feature>
<accession>N6TIJ0</accession>
<dbReference type="OrthoDB" id="504708at2759"/>